<feature type="region of interest" description="Disordered" evidence="5">
    <location>
        <begin position="274"/>
        <end position="338"/>
    </location>
</feature>
<feature type="compositionally biased region" description="Basic and acidic residues" evidence="5">
    <location>
        <begin position="211"/>
        <end position="225"/>
    </location>
</feature>
<dbReference type="InterPro" id="IPR007651">
    <property type="entry name" value="Lipin_N"/>
</dbReference>
<dbReference type="OMA" id="DHRAYIS"/>
<keyword evidence="9" id="KW-1185">Reference proteome</keyword>
<dbReference type="PANTHER" id="PTHR12181:SF12">
    <property type="entry name" value="PHOSPHATIDATE PHOSPHATASE"/>
    <property type="match status" value="1"/>
</dbReference>
<dbReference type="PANTHER" id="PTHR12181">
    <property type="entry name" value="LIPIN"/>
    <property type="match status" value="1"/>
</dbReference>
<feature type="transmembrane region" description="Helical" evidence="6">
    <location>
        <begin position="1206"/>
        <end position="1233"/>
    </location>
</feature>
<feature type="compositionally biased region" description="Polar residues" evidence="5">
    <location>
        <begin position="226"/>
        <end position="247"/>
    </location>
</feature>
<feature type="transmembrane region" description="Helical" evidence="6">
    <location>
        <begin position="1054"/>
        <end position="1076"/>
    </location>
</feature>
<keyword evidence="6" id="KW-1133">Transmembrane helix</keyword>
<dbReference type="Pfam" id="PF08235">
    <property type="entry name" value="LNS2"/>
    <property type="match status" value="1"/>
</dbReference>
<gene>
    <name evidence="8" type="ORF">PPERSA_12520</name>
</gene>
<feature type="region of interest" description="Disordered" evidence="5">
    <location>
        <begin position="599"/>
        <end position="634"/>
    </location>
</feature>
<evidence type="ECO:0000256" key="4">
    <source>
        <dbReference type="ARBA" id="ARBA00022801"/>
    </source>
</evidence>
<dbReference type="GO" id="GO:0035348">
    <property type="term" value="P:acetyl-CoA transmembrane transport"/>
    <property type="evidence" value="ECO:0007669"/>
    <property type="project" value="InterPro"/>
</dbReference>
<dbReference type="Gene3D" id="1.20.1250.20">
    <property type="entry name" value="MFS general substrate transporter like domains"/>
    <property type="match status" value="1"/>
</dbReference>
<feature type="region of interest" description="Disordered" evidence="5">
    <location>
        <begin position="546"/>
        <end position="569"/>
    </location>
</feature>
<sequence>MIKGAITKLNQYVAETFDFTEATLSGSLDIIVLEQPDGLLKSSSFRIRFGKFKVLKSKEKQVIITINGVKQNVKMVLDKSGQAYFEEIREYKDIRKLSEDFNPSESEFDFQSPSEDDEPFGSPRDDLSNVDQVEIDEIKQQEDLKKMQKMMEKTDLSPKSNKGIVDSFMGIFKSKNKAKQEIQNQNGNQAKEKQNGQKKDTIKNETNNLVEKIDKSQGQNNKDETQSLTQQPNDQIPFNVKHTQSKSVDLDQFEKDFNVDDLGKVENILSLQIKQEQKVQSGEENKQTKKQDQSTPEKPSFDIKRNFSEQQQNSGQKEAQIKNPQIKDKINNNNSQNFQENINNQLDSKQNQELQQLQQNQQNENQENQQQNQILQSQNDHKNQIEPLQQELQEGADQYEEQENENEDEEEEEMEDESIELSICANLINNKTNGEEIRNIFEAKKVNFEDFTKDPSKILQNKNLLIRIKDELYPYELGICMLISQQAFKQQLPTQSIRMILNKRQGFFTKLFSSNKKNQHNYVEEAQLKSQLQGPQFLEENLMDQKLQKTQQQQQQNKQQNSNNKKVSFMPKKTLSQENLDELQTSNQDQNQLENIINEQNKKKERKLSEDQTSLNSEGSTSTKNKKIKKTFRPKSSTLQSFNLKKGRNIVTFTVQTDIQGQQTIEASIFLFKNNQQIVISDIDGTITRSDVLGQLFPMVGSQWVHDGIAKLYNKIHQNGYQILYLTARAIGQSEQTRNFIYNVDQDKLKLPPGPIIMSPDRIFKSFTREIIHKKPELFKIAALRDIANLYQIPSPFYAGFGNKDTDAIAYKAVGVSMGRIFITNPEGQVFQFNNTYQKTGAIPMLLAEKGVSYQQLGELSLAVYPFALKFLTAPILDTYYNKNFGQRKTYIVPIQYIYSVLMIILSYYIEEIIQNQDIGKLTLIGFISCFLMAQQDVAVDGWVLTMLSEENVGIGSTCNNIGQMSGIFLSNIVFIQLNSVKFCNYYIYSVPQEVPILSAPQFLIMVSIFTLLFTLYVHLLVQEEKKEIDQQEQQESIWDVIFCLKGFVLNKNLLFFVFILCTYKLGFSPISATFVLELVKEGFEKEIIGNIQTFLIPIGFLVAIYATKKAVKGTEMQMVQKCFILRLGECIFTYLVLKCYPYVTNPYIEYFLIIVCQVTQSFILNFNFIAMGSFYNRISDVEIGGTYLTVLNSLSNFGGQNSDSVALYLVGTFQYDFVIISGFIYAIIYYFLLKNKWRNLEKLPKESFKIVQFKKNYQFKNL</sequence>
<dbReference type="InterPro" id="IPR023214">
    <property type="entry name" value="HAD_sf"/>
</dbReference>
<feature type="domain" description="LNS2/PITP" evidence="7">
    <location>
        <begin position="678"/>
        <end position="833"/>
    </location>
</feature>
<dbReference type="AlphaFoldDB" id="A0A0V0QB29"/>
<dbReference type="FunCoup" id="A0A0V0QB29">
    <property type="interactions" value="90"/>
</dbReference>
<feature type="transmembrane region" description="Helical" evidence="6">
    <location>
        <begin position="1003"/>
        <end position="1022"/>
    </location>
</feature>
<dbReference type="InterPro" id="IPR026058">
    <property type="entry name" value="LIPIN"/>
</dbReference>
<dbReference type="InterPro" id="IPR031703">
    <property type="entry name" value="Lipin_mid"/>
</dbReference>
<feature type="region of interest" description="Disordered" evidence="5">
    <location>
        <begin position="395"/>
        <end position="418"/>
    </location>
</feature>
<dbReference type="Pfam" id="PF16876">
    <property type="entry name" value="Lipin_mid"/>
    <property type="match status" value="1"/>
</dbReference>
<dbReference type="Proteomes" id="UP000054937">
    <property type="component" value="Unassembled WGS sequence"/>
</dbReference>
<dbReference type="Gene3D" id="3.40.50.1000">
    <property type="entry name" value="HAD superfamily/HAD-like"/>
    <property type="match status" value="1"/>
</dbReference>
<dbReference type="GO" id="GO:0008195">
    <property type="term" value="F:phosphatidate phosphatase activity"/>
    <property type="evidence" value="ECO:0007669"/>
    <property type="project" value="UniProtKB-EC"/>
</dbReference>
<dbReference type="InterPro" id="IPR024371">
    <property type="entry name" value="AcetylCoA_trans_1-like"/>
</dbReference>
<feature type="compositionally biased region" description="Basic and acidic residues" evidence="5">
    <location>
        <begin position="275"/>
        <end position="292"/>
    </location>
</feature>
<evidence type="ECO:0000256" key="5">
    <source>
        <dbReference type="SAM" id="MobiDB-lite"/>
    </source>
</evidence>
<reference evidence="8 9" key="1">
    <citation type="journal article" date="2015" name="Sci. Rep.">
        <title>Genome of the facultative scuticociliatosis pathogen Pseudocohnilembus persalinus provides insight into its virulence through horizontal gene transfer.</title>
        <authorList>
            <person name="Xiong J."/>
            <person name="Wang G."/>
            <person name="Cheng J."/>
            <person name="Tian M."/>
            <person name="Pan X."/>
            <person name="Warren A."/>
            <person name="Jiang C."/>
            <person name="Yuan D."/>
            <person name="Miao W."/>
        </authorList>
    </citation>
    <scope>NUCLEOTIDE SEQUENCE [LARGE SCALE GENOMIC DNA]</scope>
    <source>
        <strain evidence="8">36N120E</strain>
    </source>
</reference>
<dbReference type="InParanoid" id="A0A0V0QB29"/>
<dbReference type="InterPro" id="IPR036412">
    <property type="entry name" value="HAD-like_sf"/>
</dbReference>
<evidence type="ECO:0000313" key="9">
    <source>
        <dbReference type="Proteomes" id="UP000054937"/>
    </source>
</evidence>
<keyword evidence="6" id="KW-0812">Transmembrane</keyword>
<dbReference type="SMART" id="SM00775">
    <property type="entry name" value="LNS2"/>
    <property type="match status" value="1"/>
</dbReference>
<protein>
    <recommendedName>
        <fullName evidence="3">phosphatidate phosphatase</fullName>
        <ecNumber evidence="3">3.1.3.4</ecNumber>
    </recommendedName>
</protein>
<feature type="compositionally biased region" description="Low complexity" evidence="5">
    <location>
        <begin position="548"/>
        <end position="566"/>
    </location>
</feature>
<comment type="similarity">
    <text evidence="2">Belongs to the lipin family.</text>
</comment>
<feature type="transmembrane region" description="Helical" evidence="6">
    <location>
        <begin position="891"/>
        <end position="910"/>
    </location>
</feature>
<dbReference type="GO" id="GO:0008521">
    <property type="term" value="F:acetyl-CoA transmembrane transporter activity"/>
    <property type="evidence" value="ECO:0007669"/>
    <property type="project" value="InterPro"/>
</dbReference>
<feature type="transmembrane region" description="Helical" evidence="6">
    <location>
        <begin position="1088"/>
        <end position="1107"/>
    </location>
</feature>
<evidence type="ECO:0000256" key="1">
    <source>
        <dbReference type="ARBA" id="ARBA00001946"/>
    </source>
</evidence>
<feature type="compositionally biased region" description="Basic and acidic residues" evidence="5">
    <location>
        <begin position="190"/>
        <end position="203"/>
    </location>
</feature>
<dbReference type="EMBL" id="LDAU01000213">
    <property type="protein sequence ID" value="KRW99416.1"/>
    <property type="molecule type" value="Genomic_DNA"/>
</dbReference>
<evidence type="ECO:0000256" key="6">
    <source>
        <dbReference type="SAM" id="Phobius"/>
    </source>
</evidence>
<organism evidence="8 9">
    <name type="scientific">Pseudocohnilembus persalinus</name>
    <name type="common">Ciliate</name>
    <dbReference type="NCBI Taxonomy" id="266149"/>
    <lineage>
        <taxon>Eukaryota</taxon>
        <taxon>Sar</taxon>
        <taxon>Alveolata</taxon>
        <taxon>Ciliophora</taxon>
        <taxon>Intramacronucleata</taxon>
        <taxon>Oligohymenophorea</taxon>
        <taxon>Scuticociliatia</taxon>
        <taxon>Philasterida</taxon>
        <taxon>Pseudocohnilembidae</taxon>
        <taxon>Pseudocohnilembus</taxon>
    </lineage>
</organism>
<accession>A0A0V0QB29</accession>
<feature type="region of interest" description="Disordered" evidence="5">
    <location>
        <begin position="353"/>
        <end position="374"/>
    </location>
</feature>
<feature type="compositionally biased region" description="Basic residues" evidence="5">
    <location>
        <begin position="624"/>
        <end position="633"/>
    </location>
</feature>
<dbReference type="Pfam" id="PF04571">
    <property type="entry name" value="Lipin_N"/>
    <property type="match status" value="1"/>
</dbReference>
<feature type="region of interest" description="Disordered" evidence="5">
    <location>
        <begin position="102"/>
        <end position="132"/>
    </location>
</feature>
<dbReference type="InterPro" id="IPR013209">
    <property type="entry name" value="LNS2"/>
</dbReference>
<feature type="compositionally biased region" description="Acidic residues" evidence="5">
    <location>
        <begin position="397"/>
        <end position="418"/>
    </location>
</feature>
<dbReference type="Pfam" id="PF13000">
    <property type="entry name" value="Acatn"/>
    <property type="match status" value="2"/>
</dbReference>
<feature type="region of interest" description="Disordered" evidence="5">
    <location>
        <begin position="177"/>
        <end position="247"/>
    </location>
</feature>
<comment type="cofactor">
    <cofactor evidence="1">
        <name>Mg(2+)</name>
        <dbReference type="ChEBI" id="CHEBI:18420"/>
    </cofactor>
</comment>
<dbReference type="SUPFAM" id="SSF103473">
    <property type="entry name" value="MFS general substrate transporter"/>
    <property type="match status" value="1"/>
</dbReference>
<dbReference type="OrthoDB" id="6415790at2759"/>
<evidence type="ECO:0000259" key="7">
    <source>
        <dbReference type="SMART" id="SM00775"/>
    </source>
</evidence>
<evidence type="ECO:0000256" key="3">
    <source>
        <dbReference type="ARBA" id="ARBA00012638"/>
    </source>
</evidence>
<feature type="compositionally biased region" description="Polar residues" evidence="5">
    <location>
        <begin position="611"/>
        <end position="620"/>
    </location>
</feature>
<feature type="compositionally biased region" description="Polar residues" evidence="5">
    <location>
        <begin position="102"/>
        <end position="113"/>
    </location>
</feature>
<keyword evidence="4" id="KW-0378">Hydrolase</keyword>
<dbReference type="EC" id="3.1.3.4" evidence="3"/>
<name>A0A0V0QB29_PSEPJ</name>
<dbReference type="InterPro" id="IPR036259">
    <property type="entry name" value="MFS_trans_sf"/>
</dbReference>
<dbReference type="InterPro" id="IPR031315">
    <property type="entry name" value="LNS2/PITP"/>
</dbReference>
<evidence type="ECO:0000313" key="8">
    <source>
        <dbReference type="EMBL" id="KRW99416.1"/>
    </source>
</evidence>
<dbReference type="SUPFAM" id="SSF56784">
    <property type="entry name" value="HAD-like"/>
    <property type="match status" value="1"/>
</dbReference>
<feature type="compositionally biased region" description="Polar residues" evidence="5">
    <location>
        <begin position="308"/>
        <end position="317"/>
    </location>
</feature>
<dbReference type="GO" id="GO:0016020">
    <property type="term" value="C:membrane"/>
    <property type="evidence" value="ECO:0007669"/>
    <property type="project" value="InterPro"/>
</dbReference>
<keyword evidence="6" id="KW-0472">Membrane</keyword>
<proteinExistence type="inferred from homology"/>
<feature type="transmembrane region" description="Helical" evidence="6">
    <location>
        <begin position="1149"/>
        <end position="1170"/>
    </location>
</feature>
<evidence type="ECO:0000256" key="2">
    <source>
        <dbReference type="ARBA" id="ARBA00005476"/>
    </source>
</evidence>
<comment type="caution">
    <text evidence="8">The sequence shown here is derived from an EMBL/GenBank/DDBJ whole genome shotgun (WGS) entry which is preliminary data.</text>
</comment>